<dbReference type="InterPro" id="IPR007969">
    <property type="entry name" value="DUF732"/>
</dbReference>
<feature type="compositionally biased region" description="Pro residues" evidence="1">
    <location>
        <begin position="26"/>
        <end position="39"/>
    </location>
</feature>
<reference evidence="3 4" key="1">
    <citation type="submission" date="2021-01" db="EMBL/GenBank/DDBJ databases">
        <title>Actinoplanes sp. nov. LDG1-01 isolated from lichen.</title>
        <authorList>
            <person name="Saeng-In P."/>
            <person name="Phongsopitanun W."/>
            <person name="Kanchanasin P."/>
            <person name="Yuki M."/>
            <person name="Kudo T."/>
            <person name="Ohkuma M."/>
            <person name="Tanasupawat S."/>
        </authorList>
    </citation>
    <scope>NUCLEOTIDE SEQUENCE [LARGE SCALE GENOMIC DNA]</scope>
    <source>
        <strain evidence="3 4">LDG1-01</strain>
    </source>
</reference>
<dbReference type="RefSeq" id="WP_203078182.1">
    <property type="nucleotide sequence ID" value="NZ_JAENHO010000021.1"/>
</dbReference>
<gene>
    <name evidence="3" type="ORF">JKJ07_46390</name>
</gene>
<dbReference type="EMBL" id="JAENHO010000021">
    <property type="protein sequence ID" value="MBL7261731.1"/>
    <property type="molecule type" value="Genomic_DNA"/>
</dbReference>
<evidence type="ECO:0000256" key="1">
    <source>
        <dbReference type="SAM" id="MobiDB-lite"/>
    </source>
</evidence>
<proteinExistence type="predicted"/>
<evidence type="ECO:0000259" key="2">
    <source>
        <dbReference type="Pfam" id="PF05305"/>
    </source>
</evidence>
<keyword evidence="4" id="KW-1185">Reference proteome</keyword>
<dbReference type="Pfam" id="PF05305">
    <property type="entry name" value="DUF732"/>
    <property type="match status" value="1"/>
</dbReference>
<comment type="caution">
    <text evidence="3">The sequence shown here is derived from an EMBL/GenBank/DDBJ whole genome shotgun (WGS) entry which is preliminary data.</text>
</comment>
<dbReference type="PROSITE" id="PS51257">
    <property type="entry name" value="PROKAR_LIPOPROTEIN"/>
    <property type="match status" value="1"/>
</dbReference>
<sequence length="158" mass="16929">MRIRPVFSASLTAAALFGVLTGCSDPEPPTPVAPAPPPAIVEESPSPLTSVREREPQASVREREPHASVRETEPQAKAPTRTTARDIDAFVALMREKLPEVVVDRRDEEVAALGEQTCAELKRGRKDTAVIAGMTDQGFTTPDAKTVLTLARTSACPT</sequence>
<name>A0ABS1W4R7_9ACTN</name>
<accession>A0ABS1W4R7</accession>
<dbReference type="Proteomes" id="UP000598996">
    <property type="component" value="Unassembled WGS sequence"/>
</dbReference>
<evidence type="ECO:0000313" key="4">
    <source>
        <dbReference type="Proteomes" id="UP000598996"/>
    </source>
</evidence>
<protein>
    <submittedName>
        <fullName evidence="3">DUF732 domain-containing protein</fullName>
    </submittedName>
</protein>
<feature type="region of interest" description="Disordered" evidence="1">
    <location>
        <begin position="24"/>
        <end position="83"/>
    </location>
</feature>
<feature type="compositionally biased region" description="Basic and acidic residues" evidence="1">
    <location>
        <begin position="51"/>
        <end position="74"/>
    </location>
</feature>
<feature type="domain" description="DUF732" evidence="2">
    <location>
        <begin position="89"/>
        <end position="157"/>
    </location>
</feature>
<evidence type="ECO:0000313" key="3">
    <source>
        <dbReference type="EMBL" id="MBL7261731.1"/>
    </source>
</evidence>
<organism evidence="3 4">
    <name type="scientific">Paractinoplanes lichenicola</name>
    <dbReference type="NCBI Taxonomy" id="2802976"/>
    <lineage>
        <taxon>Bacteria</taxon>
        <taxon>Bacillati</taxon>
        <taxon>Actinomycetota</taxon>
        <taxon>Actinomycetes</taxon>
        <taxon>Micromonosporales</taxon>
        <taxon>Micromonosporaceae</taxon>
        <taxon>Paractinoplanes</taxon>
    </lineage>
</organism>